<dbReference type="Pfam" id="PF14148">
    <property type="entry name" value="YhdB"/>
    <property type="match status" value="1"/>
</dbReference>
<protein>
    <submittedName>
        <fullName evidence="1">YhdB family protein</fullName>
    </submittedName>
</protein>
<dbReference type="EMBL" id="CP129013">
    <property type="protein sequence ID" value="WLR42752.1"/>
    <property type="molecule type" value="Genomic_DNA"/>
</dbReference>
<proteinExistence type="predicted"/>
<dbReference type="InterPro" id="IPR025431">
    <property type="entry name" value="YhdB-like"/>
</dbReference>
<evidence type="ECO:0000313" key="1">
    <source>
        <dbReference type="EMBL" id="WLR42752.1"/>
    </source>
</evidence>
<gene>
    <name evidence="1" type="ORF">LC087_00435</name>
</gene>
<keyword evidence="2" id="KW-1185">Reference proteome</keyword>
<organism evidence="1 2">
    <name type="scientific">Bacillus carboniphilus</name>
    <dbReference type="NCBI Taxonomy" id="86663"/>
    <lineage>
        <taxon>Bacteria</taxon>
        <taxon>Bacillati</taxon>
        <taxon>Bacillota</taxon>
        <taxon>Bacilli</taxon>
        <taxon>Bacillales</taxon>
        <taxon>Bacillaceae</taxon>
        <taxon>Bacillus</taxon>
    </lineage>
</organism>
<evidence type="ECO:0000313" key="2">
    <source>
        <dbReference type="Proteomes" id="UP001197974"/>
    </source>
</evidence>
<accession>A0ABY9JW91</accession>
<dbReference type="RefSeq" id="WP_226539421.1">
    <property type="nucleotide sequence ID" value="NZ_CP129013.1"/>
</dbReference>
<dbReference type="Proteomes" id="UP001197974">
    <property type="component" value="Chromosome"/>
</dbReference>
<sequence length="86" mass="10266">MKSTDYDRALYYTHRSQWENLLILMVRTDDDLLAKRIEHFLHAYNFDSNYTNVEGKLNGLLQYVDNALNVLELKLNEESDDYVYIT</sequence>
<reference evidence="1 2" key="1">
    <citation type="submission" date="2023-06" db="EMBL/GenBank/DDBJ databases">
        <title>Five Gram-positive bacteria isolated from mangrove sediments in Shenzhen, Guangdong, China.</title>
        <authorList>
            <person name="Yu S."/>
            <person name="Zheng W."/>
            <person name="Huang Y."/>
        </authorList>
    </citation>
    <scope>NUCLEOTIDE SEQUENCE [LARGE SCALE GENOMIC DNA]</scope>
    <source>
        <strain evidence="1 2">SaN35-3</strain>
    </source>
</reference>
<name>A0ABY9JW91_9BACI</name>